<name>A0ABV8ZQY3_9NEIS</name>
<gene>
    <name evidence="2" type="ORF">ACFO0R_02800</name>
</gene>
<evidence type="ECO:0000313" key="3">
    <source>
        <dbReference type="Proteomes" id="UP001595999"/>
    </source>
</evidence>
<feature type="transmembrane region" description="Helical" evidence="1">
    <location>
        <begin position="93"/>
        <end position="114"/>
    </location>
</feature>
<accession>A0ABV8ZQY3</accession>
<protein>
    <submittedName>
        <fullName evidence="2">DUF2628 domain-containing protein</fullName>
    </submittedName>
</protein>
<sequence length="131" mass="14830">MSEPSVRAAYSDKWQLRFAFFDQHGAPNSASYKVAFKALSSGDRLKVQMNFIAFFFWPIYYLVLGLWKSMLSLLGVALLINLVLVMLDAPESISRGLGFGFSALAGMSANYLYYQQEIKGYKGWNPFRGLF</sequence>
<evidence type="ECO:0000256" key="1">
    <source>
        <dbReference type="SAM" id="Phobius"/>
    </source>
</evidence>
<keyword evidence="1" id="KW-1133">Transmembrane helix</keyword>
<keyword evidence="1" id="KW-0472">Membrane</keyword>
<dbReference type="Pfam" id="PF10947">
    <property type="entry name" value="DUF2628"/>
    <property type="match status" value="1"/>
</dbReference>
<keyword evidence="1" id="KW-0812">Transmembrane</keyword>
<dbReference type="InterPro" id="IPR024399">
    <property type="entry name" value="DUF2628"/>
</dbReference>
<reference evidence="3" key="1">
    <citation type="journal article" date="2019" name="Int. J. Syst. Evol. Microbiol.">
        <title>The Global Catalogue of Microorganisms (GCM) 10K type strain sequencing project: providing services to taxonomists for standard genome sequencing and annotation.</title>
        <authorList>
            <consortium name="The Broad Institute Genomics Platform"/>
            <consortium name="The Broad Institute Genome Sequencing Center for Infectious Disease"/>
            <person name="Wu L."/>
            <person name="Ma J."/>
        </authorList>
    </citation>
    <scope>NUCLEOTIDE SEQUENCE [LARGE SCALE GENOMIC DNA]</scope>
    <source>
        <strain evidence="3">CGMCC 4.7608</strain>
    </source>
</reference>
<dbReference type="EMBL" id="JBHSEK010000001">
    <property type="protein sequence ID" value="MFC4488538.1"/>
    <property type="molecule type" value="Genomic_DNA"/>
</dbReference>
<dbReference type="RefSeq" id="WP_231461062.1">
    <property type="nucleotide sequence ID" value="NZ_JAJOHW010000017.1"/>
</dbReference>
<comment type="caution">
    <text evidence="2">The sequence shown here is derived from an EMBL/GenBank/DDBJ whole genome shotgun (WGS) entry which is preliminary data.</text>
</comment>
<proteinExistence type="predicted"/>
<feature type="transmembrane region" description="Helical" evidence="1">
    <location>
        <begin position="70"/>
        <end position="87"/>
    </location>
</feature>
<evidence type="ECO:0000313" key="2">
    <source>
        <dbReference type="EMBL" id="MFC4488538.1"/>
    </source>
</evidence>
<keyword evidence="3" id="KW-1185">Reference proteome</keyword>
<dbReference type="Proteomes" id="UP001595999">
    <property type="component" value="Unassembled WGS sequence"/>
</dbReference>
<organism evidence="2 3">
    <name type="scientific">Chromobacterium aquaticum</name>
    <dbReference type="NCBI Taxonomy" id="467180"/>
    <lineage>
        <taxon>Bacteria</taxon>
        <taxon>Pseudomonadati</taxon>
        <taxon>Pseudomonadota</taxon>
        <taxon>Betaproteobacteria</taxon>
        <taxon>Neisseriales</taxon>
        <taxon>Chromobacteriaceae</taxon>
        <taxon>Chromobacterium</taxon>
    </lineage>
</organism>